<name>A0A931G2U4_9ACTN</name>
<keyword evidence="2" id="KW-1185">Reference proteome</keyword>
<sequence length="168" mass="17266">MVRVERALGALLLVGLASGCTSSNPEEKPSFTDPSVAPSVRASAPAWTEPAAYSYALAFGCDESAPFGRYQVTVSGGAVTKSERVGGSALPSASAAVDLGPVTGQEGEEIEVPTLGQLTEMARTATEDGAEVNTTLDTADGHPVKVTINVTDTPDGAQCWTISDYRTS</sequence>
<gene>
    <name evidence="1" type="ORF">I4J89_19435</name>
</gene>
<dbReference type="EMBL" id="JADQTO010000008">
    <property type="protein sequence ID" value="MBG0563624.1"/>
    <property type="molecule type" value="Genomic_DNA"/>
</dbReference>
<organism evidence="1 2">
    <name type="scientific">Actinoplanes aureus</name>
    <dbReference type="NCBI Taxonomy" id="2792083"/>
    <lineage>
        <taxon>Bacteria</taxon>
        <taxon>Bacillati</taxon>
        <taxon>Actinomycetota</taxon>
        <taxon>Actinomycetes</taxon>
        <taxon>Micromonosporales</taxon>
        <taxon>Micromonosporaceae</taxon>
        <taxon>Actinoplanes</taxon>
    </lineage>
</organism>
<comment type="caution">
    <text evidence="1">The sequence shown here is derived from an EMBL/GenBank/DDBJ whole genome shotgun (WGS) entry which is preliminary data.</text>
</comment>
<dbReference type="AlphaFoldDB" id="A0A931G2U4"/>
<evidence type="ECO:0008006" key="3">
    <source>
        <dbReference type="Google" id="ProtNLM"/>
    </source>
</evidence>
<evidence type="ECO:0000313" key="1">
    <source>
        <dbReference type="EMBL" id="MBG0563624.1"/>
    </source>
</evidence>
<dbReference type="PROSITE" id="PS51257">
    <property type="entry name" value="PROKAR_LIPOPROTEIN"/>
    <property type="match status" value="1"/>
</dbReference>
<proteinExistence type="predicted"/>
<reference evidence="1" key="1">
    <citation type="submission" date="2020-11" db="EMBL/GenBank/DDBJ databases">
        <title>Isolation and identification of active actinomycetes.</title>
        <authorList>
            <person name="Sun X."/>
        </authorList>
    </citation>
    <scope>NUCLEOTIDE SEQUENCE</scope>
    <source>
        <strain evidence="1">NEAU-A11</strain>
    </source>
</reference>
<accession>A0A931G2U4</accession>
<evidence type="ECO:0000313" key="2">
    <source>
        <dbReference type="Proteomes" id="UP000598146"/>
    </source>
</evidence>
<protein>
    <recommendedName>
        <fullName evidence="3">Lipoprotein</fullName>
    </recommendedName>
</protein>
<dbReference type="Proteomes" id="UP000598146">
    <property type="component" value="Unassembled WGS sequence"/>
</dbReference>